<dbReference type="Pfam" id="PF07859">
    <property type="entry name" value="Abhydrolase_3"/>
    <property type="match status" value="1"/>
</dbReference>
<keyword evidence="1" id="KW-0378">Hydrolase</keyword>
<dbReference type="SUPFAM" id="SSF53474">
    <property type="entry name" value="alpha/beta-Hydrolases"/>
    <property type="match status" value="1"/>
</dbReference>
<reference evidence="3" key="1">
    <citation type="submission" date="2023-08" db="EMBL/GenBank/DDBJ databases">
        <title>Black Yeasts Isolated from many extreme environments.</title>
        <authorList>
            <person name="Coleine C."/>
            <person name="Stajich J.E."/>
            <person name="Selbmann L."/>
        </authorList>
    </citation>
    <scope>NUCLEOTIDE SEQUENCE</scope>
    <source>
        <strain evidence="3">CCFEE 5810</strain>
    </source>
</reference>
<sequence length="350" mass="37634">MTNIASIAKLGEPNAELAAYIEAHPQVKANWDDVDTLRSTRNELEQQGIAALGPPPPGVEESFTKIQMRDGSDSELKIFKPAQPPASGSPLVVLVFGGGFVIGSNGQLTAVSRALCQMFAATVVNISYRLAPDHQFPTGVNDAWDSLQWIAANASSLGADPSQGFVLGGVSAGANISAVIAQKSVDESISPPLTGVWLVVPYVFGSKENIPAHYRDQWFSREQNKDAPGLDGDAMTAIETHLKADYNSEWFTPYNAKVPHKGLPPTCIYANGMDPLRDDALIHEQVLREHGVKTKLFTWPGLPHAHFAFFPTLKCSQEALGDIFQGFGWLLSKDTASQDIPDAVQAPSSG</sequence>
<comment type="caution">
    <text evidence="3">The sequence shown here is derived from an EMBL/GenBank/DDBJ whole genome shotgun (WGS) entry which is preliminary data.</text>
</comment>
<dbReference type="EMBL" id="JAVRQU010000027">
    <property type="protein sequence ID" value="KAK5690024.1"/>
    <property type="molecule type" value="Genomic_DNA"/>
</dbReference>
<name>A0AAN7VKU0_9PEZI</name>
<evidence type="ECO:0000313" key="4">
    <source>
        <dbReference type="Proteomes" id="UP001310594"/>
    </source>
</evidence>
<accession>A0AAN7VKU0</accession>
<proteinExistence type="predicted"/>
<dbReference type="PANTHER" id="PTHR48081:SF8">
    <property type="entry name" value="ALPHA_BETA HYDROLASE FOLD-3 DOMAIN-CONTAINING PROTEIN-RELATED"/>
    <property type="match status" value="1"/>
</dbReference>
<gene>
    <name evidence="3" type="ORF">LTR97_012508</name>
</gene>
<dbReference type="Gene3D" id="3.40.50.1820">
    <property type="entry name" value="alpha/beta hydrolase"/>
    <property type="match status" value="1"/>
</dbReference>
<dbReference type="Proteomes" id="UP001310594">
    <property type="component" value="Unassembled WGS sequence"/>
</dbReference>
<dbReference type="AlphaFoldDB" id="A0AAN7VKU0"/>
<dbReference type="InterPro" id="IPR013094">
    <property type="entry name" value="AB_hydrolase_3"/>
</dbReference>
<dbReference type="GO" id="GO:0016787">
    <property type="term" value="F:hydrolase activity"/>
    <property type="evidence" value="ECO:0007669"/>
    <property type="project" value="UniProtKB-KW"/>
</dbReference>
<evidence type="ECO:0000259" key="2">
    <source>
        <dbReference type="Pfam" id="PF07859"/>
    </source>
</evidence>
<organism evidence="3 4">
    <name type="scientific">Elasticomyces elasticus</name>
    <dbReference type="NCBI Taxonomy" id="574655"/>
    <lineage>
        <taxon>Eukaryota</taxon>
        <taxon>Fungi</taxon>
        <taxon>Dikarya</taxon>
        <taxon>Ascomycota</taxon>
        <taxon>Pezizomycotina</taxon>
        <taxon>Dothideomycetes</taxon>
        <taxon>Dothideomycetidae</taxon>
        <taxon>Mycosphaerellales</taxon>
        <taxon>Teratosphaeriaceae</taxon>
        <taxon>Elasticomyces</taxon>
    </lineage>
</organism>
<protein>
    <recommendedName>
        <fullName evidence="2">Alpha/beta hydrolase fold-3 domain-containing protein</fullName>
    </recommendedName>
</protein>
<dbReference type="PANTHER" id="PTHR48081">
    <property type="entry name" value="AB HYDROLASE SUPERFAMILY PROTEIN C4A8.06C"/>
    <property type="match status" value="1"/>
</dbReference>
<feature type="domain" description="Alpha/beta hydrolase fold-3" evidence="2">
    <location>
        <begin position="93"/>
        <end position="306"/>
    </location>
</feature>
<dbReference type="InterPro" id="IPR029058">
    <property type="entry name" value="AB_hydrolase_fold"/>
</dbReference>
<evidence type="ECO:0000256" key="1">
    <source>
        <dbReference type="ARBA" id="ARBA00022801"/>
    </source>
</evidence>
<evidence type="ECO:0000313" key="3">
    <source>
        <dbReference type="EMBL" id="KAK5690024.1"/>
    </source>
</evidence>
<dbReference type="InterPro" id="IPR050300">
    <property type="entry name" value="GDXG_lipolytic_enzyme"/>
</dbReference>